<keyword evidence="3" id="KW-0227">DNA damage</keyword>
<dbReference type="RefSeq" id="WP_373971599.1">
    <property type="nucleotide sequence ID" value="NZ_JBHDLJ010000004.1"/>
</dbReference>
<proteinExistence type="inferred from homology"/>
<keyword evidence="10" id="KW-1185">Reference proteome</keyword>
<evidence type="ECO:0000256" key="6">
    <source>
        <dbReference type="ARBA" id="ARBA00023125"/>
    </source>
</evidence>
<organism evidence="9 10">
    <name type="scientific">Arthrobacter halodurans</name>
    <dbReference type="NCBI Taxonomy" id="516699"/>
    <lineage>
        <taxon>Bacteria</taxon>
        <taxon>Bacillati</taxon>
        <taxon>Actinomycetota</taxon>
        <taxon>Actinomycetes</taxon>
        <taxon>Micrococcales</taxon>
        <taxon>Micrococcaceae</taxon>
        <taxon>Arthrobacter</taxon>
    </lineage>
</organism>
<evidence type="ECO:0000256" key="7">
    <source>
        <dbReference type="ARBA" id="ARBA00023239"/>
    </source>
</evidence>
<gene>
    <name evidence="9" type="ORF">ACETWP_07530</name>
</gene>
<dbReference type="EMBL" id="JBHDLJ010000004">
    <property type="protein sequence ID" value="MFB0834434.1"/>
    <property type="molecule type" value="Genomic_DNA"/>
</dbReference>
<dbReference type="Proteomes" id="UP001575652">
    <property type="component" value="Unassembled WGS sequence"/>
</dbReference>
<dbReference type="InterPro" id="IPR036590">
    <property type="entry name" value="SRAP-like"/>
</dbReference>
<dbReference type="Gene3D" id="3.90.1680.10">
    <property type="entry name" value="SOS response associated peptidase-like"/>
    <property type="match status" value="1"/>
</dbReference>
<keyword evidence="6" id="KW-0238">DNA-binding</keyword>
<keyword evidence="2 8" id="KW-0645">Protease</keyword>
<dbReference type="PANTHER" id="PTHR13604">
    <property type="entry name" value="DC12-RELATED"/>
    <property type="match status" value="1"/>
</dbReference>
<evidence type="ECO:0000256" key="2">
    <source>
        <dbReference type="ARBA" id="ARBA00022670"/>
    </source>
</evidence>
<accession>A0ABV4ULB3</accession>
<dbReference type="PANTHER" id="PTHR13604:SF0">
    <property type="entry name" value="ABASIC SITE PROCESSING PROTEIN HMCES"/>
    <property type="match status" value="1"/>
</dbReference>
<dbReference type="EC" id="3.4.-.-" evidence="8"/>
<dbReference type="Pfam" id="PF02586">
    <property type="entry name" value="SRAP"/>
    <property type="match status" value="1"/>
</dbReference>
<evidence type="ECO:0000256" key="1">
    <source>
        <dbReference type="ARBA" id="ARBA00008136"/>
    </source>
</evidence>
<evidence type="ECO:0000256" key="4">
    <source>
        <dbReference type="ARBA" id="ARBA00022801"/>
    </source>
</evidence>
<protein>
    <recommendedName>
        <fullName evidence="8">Abasic site processing protein</fullName>
        <ecNumber evidence="8">3.4.-.-</ecNumber>
    </recommendedName>
</protein>
<keyword evidence="7" id="KW-0456">Lyase</keyword>
<keyword evidence="4 8" id="KW-0378">Hydrolase</keyword>
<evidence type="ECO:0000313" key="9">
    <source>
        <dbReference type="EMBL" id="MFB0834434.1"/>
    </source>
</evidence>
<evidence type="ECO:0000256" key="8">
    <source>
        <dbReference type="RuleBase" id="RU364100"/>
    </source>
</evidence>
<reference evidence="9 10" key="1">
    <citation type="submission" date="2024-09" db="EMBL/GenBank/DDBJ databases">
        <authorList>
            <person name="Salinas-Garcia M.A."/>
            <person name="Prieme A."/>
        </authorList>
    </citation>
    <scope>NUCLEOTIDE SEQUENCE [LARGE SCALE GENOMIC DNA]</scope>
    <source>
        <strain evidence="9 10">DSM 21081</strain>
    </source>
</reference>
<name>A0ABV4ULB3_9MICC</name>
<comment type="similarity">
    <text evidence="1 8">Belongs to the SOS response-associated peptidase family.</text>
</comment>
<dbReference type="InterPro" id="IPR003738">
    <property type="entry name" value="SRAP"/>
</dbReference>
<dbReference type="SUPFAM" id="SSF143081">
    <property type="entry name" value="BB1717-like"/>
    <property type="match status" value="1"/>
</dbReference>
<sequence length="251" mass="26922">MCGRYVIARARGDLLAAAEAEADEALEVRRSWNVAPTSDVPIVLERLVEGRVARQLHTARWGLVPGWAREPSVGVRAINARSETVLDKPTFRGAIRSRRCAVPADGYYEWKSAGGGKTGKRPYFVRPADGSVMLFAGLYEWWRDASARDGAPGQWLLTTSVLTMDAPPADAAEPVLAQLAGLHDRMPIPLGPGELAGWLDPLDTDAPPLVARARAAAYGVAAAWELGEAHPGVGNVRNDGPELLEPADGLF</sequence>
<evidence type="ECO:0000256" key="3">
    <source>
        <dbReference type="ARBA" id="ARBA00022763"/>
    </source>
</evidence>
<keyword evidence="5" id="KW-0190">Covalent protein-DNA linkage</keyword>
<evidence type="ECO:0000256" key="5">
    <source>
        <dbReference type="ARBA" id="ARBA00023124"/>
    </source>
</evidence>
<evidence type="ECO:0000313" key="10">
    <source>
        <dbReference type="Proteomes" id="UP001575652"/>
    </source>
</evidence>
<comment type="caution">
    <text evidence="9">The sequence shown here is derived from an EMBL/GenBank/DDBJ whole genome shotgun (WGS) entry which is preliminary data.</text>
</comment>